<dbReference type="PANTHER" id="PTHR33463:SF209">
    <property type="entry name" value="DISEASE RESISTANCE PROTEIN RPS2-LIKE"/>
    <property type="match status" value="1"/>
</dbReference>
<dbReference type="InterPro" id="IPR027417">
    <property type="entry name" value="P-loop_NTPase"/>
</dbReference>
<dbReference type="PRINTS" id="PR00364">
    <property type="entry name" value="DISEASERSIST"/>
</dbReference>
<dbReference type="GeneID" id="110800146"/>
<dbReference type="Gene3D" id="3.80.10.10">
    <property type="entry name" value="Ribonuclease Inhibitor"/>
    <property type="match status" value="2"/>
</dbReference>
<evidence type="ECO:0000256" key="2">
    <source>
        <dbReference type="ARBA" id="ARBA00022737"/>
    </source>
</evidence>
<dbReference type="Pfam" id="PF23247">
    <property type="entry name" value="LRR_RPS2"/>
    <property type="match status" value="1"/>
</dbReference>
<dbReference type="InterPro" id="IPR050905">
    <property type="entry name" value="Plant_NBS-LRR"/>
</dbReference>
<organism evidence="8 9">
    <name type="scientific">Spinacia oleracea</name>
    <name type="common">Spinach</name>
    <dbReference type="NCBI Taxonomy" id="3562"/>
    <lineage>
        <taxon>Eukaryota</taxon>
        <taxon>Viridiplantae</taxon>
        <taxon>Streptophyta</taxon>
        <taxon>Embryophyta</taxon>
        <taxon>Tracheophyta</taxon>
        <taxon>Spermatophyta</taxon>
        <taxon>Magnoliopsida</taxon>
        <taxon>eudicotyledons</taxon>
        <taxon>Gunneridae</taxon>
        <taxon>Pentapetalae</taxon>
        <taxon>Caryophyllales</taxon>
        <taxon>Chenopodiaceae</taxon>
        <taxon>Chenopodioideae</taxon>
        <taxon>Anserineae</taxon>
        <taxon>Spinacia</taxon>
    </lineage>
</organism>
<dbReference type="FunFam" id="3.40.50.300:FF:001091">
    <property type="entry name" value="Probable disease resistance protein At1g61300"/>
    <property type="match status" value="1"/>
</dbReference>
<feature type="domain" description="NB-ARC" evidence="5">
    <location>
        <begin position="148"/>
        <end position="309"/>
    </location>
</feature>
<keyword evidence="8" id="KW-1185">Reference proteome</keyword>
<dbReference type="InterPro" id="IPR042197">
    <property type="entry name" value="Apaf_helical"/>
</dbReference>
<evidence type="ECO:0000259" key="7">
    <source>
        <dbReference type="Pfam" id="PF23598"/>
    </source>
</evidence>
<reference evidence="8" key="1">
    <citation type="journal article" date="2021" name="Nat. Commun.">
        <title>Genomic analyses provide insights into spinach domestication and the genetic basis of agronomic traits.</title>
        <authorList>
            <person name="Cai X."/>
            <person name="Sun X."/>
            <person name="Xu C."/>
            <person name="Sun H."/>
            <person name="Wang X."/>
            <person name="Ge C."/>
            <person name="Zhang Z."/>
            <person name="Wang Q."/>
            <person name="Fei Z."/>
            <person name="Jiao C."/>
            <person name="Wang Q."/>
        </authorList>
    </citation>
    <scope>NUCLEOTIDE SEQUENCE [LARGE SCALE GENOMIC DNA]</scope>
    <source>
        <strain evidence="8">cv. Varoflay</strain>
    </source>
</reference>
<evidence type="ECO:0000259" key="6">
    <source>
        <dbReference type="Pfam" id="PF23247"/>
    </source>
</evidence>
<reference evidence="9" key="2">
    <citation type="submission" date="2025-08" db="UniProtKB">
        <authorList>
            <consortium name="RefSeq"/>
        </authorList>
    </citation>
    <scope>IDENTIFICATION</scope>
    <source>
        <tissue evidence="9">Leaf</tissue>
    </source>
</reference>
<dbReference type="OrthoDB" id="1691503at2759"/>
<dbReference type="SUPFAM" id="SSF52540">
    <property type="entry name" value="P-loop containing nucleoside triphosphate hydrolases"/>
    <property type="match status" value="1"/>
</dbReference>
<dbReference type="GO" id="GO:0005524">
    <property type="term" value="F:ATP binding"/>
    <property type="evidence" value="ECO:0007669"/>
    <property type="project" value="UniProtKB-KW"/>
</dbReference>
<accession>A0A9R0J4C0</accession>
<evidence type="ECO:0000313" key="8">
    <source>
        <dbReference type="Proteomes" id="UP000813463"/>
    </source>
</evidence>
<evidence type="ECO:0000259" key="5">
    <source>
        <dbReference type="Pfam" id="PF00931"/>
    </source>
</evidence>
<keyword evidence="2" id="KW-0677">Repeat</keyword>
<comment type="similarity">
    <text evidence="1">Belongs to the disease resistance NB-LRR family.</text>
</comment>
<dbReference type="Pfam" id="PF23598">
    <property type="entry name" value="LRR_14"/>
    <property type="match status" value="1"/>
</dbReference>
<feature type="domain" description="Disease resistance protein At4g27190-like leucine-rich repeats" evidence="6">
    <location>
        <begin position="809"/>
        <end position="936"/>
    </location>
</feature>
<dbReference type="Gene3D" id="3.40.50.300">
    <property type="entry name" value="P-loop containing nucleotide triphosphate hydrolases"/>
    <property type="match status" value="1"/>
</dbReference>
<dbReference type="GO" id="GO:0006952">
    <property type="term" value="P:defense response"/>
    <property type="evidence" value="ECO:0007669"/>
    <property type="project" value="UniProtKB-KW"/>
</dbReference>
<evidence type="ECO:0000256" key="1">
    <source>
        <dbReference type="ARBA" id="ARBA00008894"/>
    </source>
</evidence>
<keyword evidence="3" id="KW-0611">Plant defense</keyword>
<protein>
    <submittedName>
        <fullName evidence="9">Disease resistance protein RPS2</fullName>
    </submittedName>
</protein>
<dbReference type="KEGG" id="soe:110800146"/>
<evidence type="ECO:0000256" key="4">
    <source>
        <dbReference type="ARBA" id="ARBA00022840"/>
    </source>
</evidence>
<dbReference type="Pfam" id="PF00931">
    <property type="entry name" value="NB-ARC"/>
    <property type="match status" value="1"/>
</dbReference>
<dbReference type="Proteomes" id="UP000813463">
    <property type="component" value="Chromosome 1"/>
</dbReference>
<proteinExistence type="inferred from homology"/>
<keyword evidence="4" id="KW-0547">Nucleotide-binding</keyword>
<dbReference type="RefSeq" id="XP_021861132.1">
    <property type="nucleotide sequence ID" value="XM_022005440.2"/>
</dbReference>
<evidence type="ECO:0000256" key="3">
    <source>
        <dbReference type="ARBA" id="ARBA00022821"/>
    </source>
</evidence>
<feature type="domain" description="Disease resistance R13L4/SHOC-2-like LRR" evidence="7">
    <location>
        <begin position="536"/>
        <end position="682"/>
    </location>
</feature>
<name>A0A9R0J4C0_SPIOL</name>
<dbReference type="PANTHER" id="PTHR33463">
    <property type="entry name" value="NB-ARC DOMAIN-CONTAINING PROTEIN-RELATED"/>
    <property type="match status" value="1"/>
</dbReference>
<sequence>MDEAVSDIYRSFKDKYDLAVNVDDIFQDLQQQAKYLFAKEVDMSRLIASHLAKRKMHECATWLDDVKKIKQDFEDIRERYLISREHGQRLANLPSIVKLGEEMKKITEAIVVLKDRMKPEIIFSMGNSLSVVEKKFVNEFNDASTFHDVVEKLLGYLNDDSIKSIGIWGMAGVGKTTIMENLKYKVEKHGRFDIVIWVTVSKGGSVRKIQQTIADRLKLNVESICSDYHLPLILRNSLEKKKYLVLLDELFSEVDLRAVGILRSHEHGKIVLATRYRPLCGLMDMDEDIKVERMSKGDAWKLFRKVAGEAVEHPIIRPLAERVLRECGELPQLIKVVARMLKNKYSEDIWLRILSKLQSPSDYQLQPMEKVLDVFRLVYDRLSDNLKRCLLYAASFPEDHEICQDYLIECWKAEELIAKAHMFSKERQEGRNLLETLIEKYLFNRCKEVYVKMPLIFRKMALKIANVDNNWLLLVTPDEKLGYPPVEQWRRARVISLICSNLQCLPAKPECYMLSTLFLQQNEMLTSIPPSFFELMPCLRVLDLSGTGITSLPNSITNLANLRGLYLNYCRQLSALAKEVAQLKNLEVLEICQTGLCGLPADIGELTQLQCLKVSFISCMHHETQDIDLIPSDMVKKLSLLQELTIDVDPLDIRWNRIALVIAKEVATLPMLNSLSFNFPTLKCLEVFIASSISWNSSRFPLIDDKLRSFRLTIGVPVKNQLRQLDISKCLAKRHLKYSDGKDISNAIKDVLKRVCAFEMVGHESVENLSDFGVDTTECLEICVIEECDKIEKIVGEDAPMVVLFPWLKELHLLKLEKFETIWEGSIWPGSFAKLNTLTLYDCSYVKKLLSIEMTKHLRELQYLRVEKCCQITEIIAAERPELALSLMVDSSGTLPSLKKLELIGLPNLVNIYGDDSFEWHSLQKLEIIACERLIVLPFNGTNAVRLQSIHCAEAWWEALVLQHQVKTQLHEICCFF</sequence>
<keyword evidence="4" id="KW-0067">ATP-binding</keyword>
<gene>
    <name evidence="9" type="primary">LOC110800146</name>
</gene>
<evidence type="ECO:0000313" key="9">
    <source>
        <dbReference type="RefSeq" id="XP_021861132.1"/>
    </source>
</evidence>
<dbReference type="InterPro" id="IPR002182">
    <property type="entry name" value="NB-ARC"/>
</dbReference>
<dbReference type="InterPro" id="IPR055414">
    <property type="entry name" value="LRR_R13L4/SHOC2-like"/>
</dbReference>
<dbReference type="InterPro" id="IPR057135">
    <property type="entry name" value="At4g27190-like_LRR"/>
</dbReference>
<dbReference type="SUPFAM" id="SSF52058">
    <property type="entry name" value="L domain-like"/>
    <property type="match status" value="1"/>
</dbReference>
<dbReference type="Gene3D" id="1.10.8.430">
    <property type="entry name" value="Helical domain of apoptotic protease-activating factors"/>
    <property type="match status" value="1"/>
</dbReference>
<dbReference type="InterPro" id="IPR032675">
    <property type="entry name" value="LRR_dom_sf"/>
</dbReference>
<dbReference type="AlphaFoldDB" id="A0A9R0J4C0"/>
<dbReference type="GO" id="GO:0043531">
    <property type="term" value="F:ADP binding"/>
    <property type="evidence" value="ECO:0007669"/>
    <property type="project" value="InterPro"/>
</dbReference>